<dbReference type="EMBL" id="MTYJ01000144">
    <property type="protein sequence ID" value="OQV12480.1"/>
    <property type="molecule type" value="Genomic_DNA"/>
</dbReference>
<comment type="caution">
    <text evidence="9">The sequence shown here is derived from an EMBL/GenBank/DDBJ whole genome shotgun (WGS) entry which is preliminary data.</text>
</comment>
<evidence type="ECO:0000256" key="1">
    <source>
        <dbReference type="ARBA" id="ARBA00004370"/>
    </source>
</evidence>
<sequence length="372" mass="38510">MIALLGLTWLLALSSAAAERQVVKRQVGSTPTCGQPLYTGVVSESSPPGTFILNAAATSNVGSSVTWSLQDTTLQKFVISPAGAVSVAGSLQRAALQRSAMEFRIRATDNSNQLYCESTVRINILPNAATTQSPIPQQAYFSQNSYTFSVGSAQSGTYIGQVSVVNPSGGFVTSSPAERPSRTPYWGPASSRSIPHPVPSLPTATSTPEPTTFNVVGLFFLRGTSTAQVTITANCFSSGTAPSFSKTFYTVTSQSCTAGSSIALVQAAGSLPPQYSLQGTSQFSIDPNSGQLSLNQNVAGGTYTFQIFATSAAGQATATVTVIVSCPITQPSQSYYIYSGSCPAGTQIGSICSGGQSTGGQLQPLIRRPSGK</sequence>
<evidence type="ECO:0000313" key="9">
    <source>
        <dbReference type="EMBL" id="OQV12480.1"/>
    </source>
</evidence>
<keyword evidence="7" id="KW-0732">Signal</keyword>
<evidence type="ECO:0000256" key="6">
    <source>
        <dbReference type="SAM" id="MobiDB-lite"/>
    </source>
</evidence>
<dbReference type="PANTHER" id="PTHR24027:SF438">
    <property type="entry name" value="CADHERIN 23"/>
    <property type="match status" value="1"/>
</dbReference>
<dbReference type="InterPro" id="IPR015919">
    <property type="entry name" value="Cadherin-like_sf"/>
</dbReference>
<accession>A0A1W0WBC7</accession>
<dbReference type="GO" id="GO:0008013">
    <property type="term" value="F:beta-catenin binding"/>
    <property type="evidence" value="ECO:0007669"/>
    <property type="project" value="TreeGrafter"/>
</dbReference>
<organism evidence="9 10">
    <name type="scientific">Hypsibius exemplaris</name>
    <name type="common">Freshwater tardigrade</name>
    <dbReference type="NCBI Taxonomy" id="2072580"/>
    <lineage>
        <taxon>Eukaryota</taxon>
        <taxon>Metazoa</taxon>
        <taxon>Ecdysozoa</taxon>
        <taxon>Tardigrada</taxon>
        <taxon>Eutardigrada</taxon>
        <taxon>Parachela</taxon>
        <taxon>Hypsibioidea</taxon>
        <taxon>Hypsibiidae</taxon>
        <taxon>Hypsibius</taxon>
    </lineage>
</organism>
<dbReference type="AlphaFoldDB" id="A0A1W0WBC7"/>
<feature type="region of interest" description="Disordered" evidence="6">
    <location>
        <begin position="171"/>
        <end position="207"/>
    </location>
</feature>
<evidence type="ECO:0000313" key="10">
    <source>
        <dbReference type="Proteomes" id="UP000192578"/>
    </source>
</evidence>
<dbReference type="OrthoDB" id="6079678at2759"/>
<dbReference type="SUPFAM" id="SSF49313">
    <property type="entry name" value="Cadherin-like"/>
    <property type="match status" value="2"/>
</dbReference>
<keyword evidence="2" id="KW-0677">Repeat</keyword>
<dbReference type="CDD" id="cd11304">
    <property type="entry name" value="Cadherin_repeat"/>
    <property type="match status" value="2"/>
</dbReference>
<dbReference type="Proteomes" id="UP000192578">
    <property type="component" value="Unassembled WGS sequence"/>
</dbReference>
<dbReference type="PROSITE" id="PS50268">
    <property type="entry name" value="CADHERIN_2"/>
    <property type="match status" value="1"/>
</dbReference>
<keyword evidence="10" id="KW-1185">Reference proteome</keyword>
<dbReference type="GO" id="GO:0007156">
    <property type="term" value="P:homophilic cell adhesion via plasma membrane adhesion molecules"/>
    <property type="evidence" value="ECO:0007669"/>
    <property type="project" value="InterPro"/>
</dbReference>
<dbReference type="InterPro" id="IPR039808">
    <property type="entry name" value="Cadherin"/>
</dbReference>
<evidence type="ECO:0000256" key="5">
    <source>
        <dbReference type="PROSITE-ProRule" id="PRU00043"/>
    </source>
</evidence>
<gene>
    <name evidence="9" type="ORF">BV898_13281</name>
</gene>
<feature type="signal peptide" evidence="7">
    <location>
        <begin position="1"/>
        <end position="18"/>
    </location>
</feature>
<feature type="chain" id="PRO_5012799978" description="Cadherin domain-containing protein" evidence="7">
    <location>
        <begin position="19"/>
        <end position="372"/>
    </location>
</feature>
<keyword evidence="4" id="KW-0472">Membrane</keyword>
<proteinExistence type="predicted"/>
<evidence type="ECO:0000256" key="7">
    <source>
        <dbReference type="SAM" id="SignalP"/>
    </source>
</evidence>
<dbReference type="GO" id="GO:0016477">
    <property type="term" value="P:cell migration"/>
    <property type="evidence" value="ECO:0007669"/>
    <property type="project" value="TreeGrafter"/>
</dbReference>
<dbReference type="GO" id="GO:0045296">
    <property type="term" value="F:cadherin binding"/>
    <property type="evidence" value="ECO:0007669"/>
    <property type="project" value="TreeGrafter"/>
</dbReference>
<dbReference type="PANTHER" id="PTHR24027">
    <property type="entry name" value="CADHERIN-23"/>
    <property type="match status" value="1"/>
</dbReference>
<evidence type="ECO:0000259" key="8">
    <source>
        <dbReference type="PROSITE" id="PS50268"/>
    </source>
</evidence>
<reference evidence="10" key="1">
    <citation type="submission" date="2017-01" db="EMBL/GenBank/DDBJ databases">
        <title>Comparative genomics of anhydrobiosis in the tardigrade Hypsibius dujardini.</title>
        <authorList>
            <person name="Yoshida Y."/>
            <person name="Koutsovoulos G."/>
            <person name="Laetsch D."/>
            <person name="Stevens L."/>
            <person name="Kumar S."/>
            <person name="Horikawa D."/>
            <person name="Ishino K."/>
            <person name="Komine S."/>
            <person name="Tomita M."/>
            <person name="Blaxter M."/>
            <person name="Arakawa K."/>
        </authorList>
    </citation>
    <scope>NUCLEOTIDE SEQUENCE [LARGE SCALE GENOMIC DNA]</scope>
    <source>
        <strain evidence="10">Z151</strain>
    </source>
</reference>
<dbReference type="GO" id="GO:0005509">
    <property type="term" value="F:calcium ion binding"/>
    <property type="evidence" value="ECO:0007669"/>
    <property type="project" value="UniProtKB-UniRule"/>
</dbReference>
<protein>
    <recommendedName>
        <fullName evidence="8">Cadherin domain-containing protein</fullName>
    </recommendedName>
</protein>
<evidence type="ECO:0000256" key="2">
    <source>
        <dbReference type="ARBA" id="ARBA00022737"/>
    </source>
</evidence>
<evidence type="ECO:0000256" key="4">
    <source>
        <dbReference type="ARBA" id="ARBA00023136"/>
    </source>
</evidence>
<dbReference type="Gene3D" id="2.60.40.60">
    <property type="entry name" value="Cadherins"/>
    <property type="match status" value="2"/>
</dbReference>
<feature type="domain" description="Cadherin" evidence="8">
    <location>
        <begin position="34"/>
        <end position="136"/>
    </location>
</feature>
<dbReference type="GO" id="GO:0016342">
    <property type="term" value="C:catenin complex"/>
    <property type="evidence" value="ECO:0007669"/>
    <property type="project" value="TreeGrafter"/>
</dbReference>
<name>A0A1W0WBC7_HYPEX</name>
<comment type="subcellular location">
    <subcellularLocation>
        <location evidence="1">Membrane</location>
    </subcellularLocation>
</comment>
<evidence type="ECO:0000256" key="3">
    <source>
        <dbReference type="ARBA" id="ARBA00022837"/>
    </source>
</evidence>
<keyword evidence="3 5" id="KW-0106">Calcium</keyword>
<dbReference type="InterPro" id="IPR002126">
    <property type="entry name" value="Cadherin-like_dom"/>
</dbReference>